<name>A0A6J4TTX7_9ACTN</name>
<dbReference type="EMBL" id="CADCVT010000417">
    <property type="protein sequence ID" value="CAA9531469.1"/>
    <property type="molecule type" value="Genomic_DNA"/>
</dbReference>
<reference evidence="2" key="1">
    <citation type="submission" date="2020-02" db="EMBL/GenBank/DDBJ databases">
        <authorList>
            <person name="Meier V. D."/>
        </authorList>
    </citation>
    <scope>NUCLEOTIDE SEQUENCE</scope>
    <source>
        <strain evidence="2">AVDCRST_MAG85</strain>
    </source>
</reference>
<organism evidence="2">
    <name type="scientific">uncultured Solirubrobacteraceae bacterium</name>
    <dbReference type="NCBI Taxonomy" id="1162706"/>
    <lineage>
        <taxon>Bacteria</taxon>
        <taxon>Bacillati</taxon>
        <taxon>Actinomycetota</taxon>
        <taxon>Thermoleophilia</taxon>
        <taxon>Solirubrobacterales</taxon>
        <taxon>Solirubrobacteraceae</taxon>
        <taxon>environmental samples</taxon>
    </lineage>
</organism>
<keyword evidence="1" id="KW-1133">Transmembrane helix</keyword>
<sequence>MDLVVAALGINALWFLFIWMASAIIASYLSGRKGYGDRVGLASGLLLAPLGIIIWLIVPPKPESDWKAIGPFGRQKVTAGDVAPAAHQQSGGAGVSK</sequence>
<dbReference type="AlphaFoldDB" id="A0A6J4TTX7"/>
<keyword evidence="1" id="KW-0812">Transmembrane</keyword>
<protein>
    <submittedName>
        <fullName evidence="2">Uncharacterized protein</fullName>
    </submittedName>
</protein>
<keyword evidence="1" id="KW-0472">Membrane</keyword>
<gene>
    <name evidence="2" type="ORF">AVDCRST_MAG85-3715</name>
</gene>
<proteinExistence type="predicted"/>
<evidence type="ECO:0000256" key="1">
    <source>
        <dbReference type="SAM" id="Phobius"/>
    </source>
</evidence>
<feature type="transmembrane region" description="Helical" evidence="1">
    <location>
        <begin position="41"/>
        <end position="58"/>
    </location>
</feature>
<accession>A0A6J4TTX7</accession>
<feature type="transmembrane region" description="Helical" evidence="1">
    <location>
        <begin position="6"/>
        <end position="29"/>
    </location>
</feature>
<evidence type="ECO:0000313" key="2">
    <source>
        <dbReference type="EMBL" id="CAA9531469.1"/>
    </source>
</evidence>